<dbReference type="Pfam" id="PF00196">
    <property type="entry name" value="GerE"/>
    <property type="match status" value="1"/>
</dbReference>
<dbReference type="AlphaFoldDB" id="A0A2M9BCH1"/>
<dbReference type="InterPro" id="IPR027417">
    <property type="entry name" value="P-loop_NTPase"/>
</dbReference>
<dbReference type="InterPro" id="IPR041664">
    <property type="entry name" value="AAA_16"/>
</dbReference>
<dbReference type="PANTHER" id="PTHR44688:SF16">
    <property type="entry name" value="DNA-BINDING TRANSCRIPTIONAL ACTIVATOR DEVR_DOSR"/>
    <property type="match status" value="1"/>
</dbReference>
<dbReference type="Gene3D" id="1.10.10.10">
    <property type="entry name" value="Winged helix-like DNA-binding domain superfamily/Winged helix DNA-binding domain"/>
    <property type="match status" value="1"/>
</dbReference>
<dbReference type="SMART" id="SM00421">
    <property type="entry name" value="HTH_LUXR"/>
    <property type="match status" value="1"/>
</dbReference>
<dbReference type="OrthoDB" id="3197423at2"/>
<dbReference type="Pfam" id="PF13191">
    <property type="entry name" value="AAA_16"/>
    <property type="match status" value="1"/>
</dbReference>
<feature type="compositionally biased region" description="Polar residues" evidence="4">
    <location>
        <begin position="8"/>
        <end position="18"/>
    </location>
</feature>
<evidence type="ECO:0000256" key="3">
    <source>
        <dbReference type="ARBA" id="ARBA00023163"/>
    </source>
</evidence>
<keyword evidence="3" id="KW-0804">Transcription</keyword>
<dbReference type="PROSITE" id="PS50043">
    <property type="entry name" value="HTH_LUXR_2"/>
    <property type="match status" value="1"/>
</dbReference>
<evidence type="ECO:0000256" key="2">
    <source>
        <dbReference type="ARBA" id="ARBA00023125"/>
    </source>
</evidence>
<gene>
    <name evidence="6" type="ORF">CLV54_2980</name>
</gene>
<proteinExistence type="predicted"/>
<dbReference type="InterPro" id="IPR016032">
    <property type="entry name" value="Sig_transdc_resp-reg_C-effctor"/>
</dbReference>
<dbReference type="Gene3D" id="3.40.50.300">
    <property type="entry name" value="P-loop containing nucleotide triphosphate hydrolases"/>
    <property type="match status" value="1"/>
</dbReference>
<evidence type="ECO:0000313" key="7">
    <source>
        <dbReference type="Proteomes" id="UP000230161"/>
    </source>
</evidence>
<evidence type="ECO:0000313" key="6">
    <source>
        <dbReference type="EMBL" id="PJJ55633.1"/>
    </source>
</evidence>
<dbReference type="CDD" id="cd06170">
    <property type="entry name" value="LuxR_C_like"/>
    <property type="match status" value="1"/>
</dbReference>
<dbReference type="InterPro" id="IPR003593">
    <property type="entry name" value="AAA+_ATPase"/>
</dbReference>
<dbReference type="GO" id="GO:0003677">
    <property type="term" value="F:DNA binding"/>
    <property type="evidence" value="ECO:0007669"/>
    <property type="project" value="UniProtKB-KW"/>
</dbReference>
<feature type="domain" description="HTH luxR-type" evidence="5">
    <location>
        <begin position="844"/>
        <end position="909"/>
    </location>
</feature>
<evidence type="ECO:0000256" key="1">
    <source>
        <dbReference type="ARBA" id="ARBA00023015"/>
    </source>
</evidence>
<organism evidence="6 7">
    <name type="scientific">Compostimonas suwonensis</name>
    <dbReference type="NCBI Taxonomy" id="1048394"/>
    <lineage>
        <taxon>Bacteria</taxon>
        <taxon>Bacillati</taxon>
        <taxon>Actinomycetota</taxon>
        <taxon>Actinomycetes</taxon>
        <taxon>Micrococcales</taxon>
        <taxon>Microbacteriaceae</taxon>
        <taxon>Compostimonas</taxon>
    </lineage>
</organism>
<keyword evidence="7" id="KW-1185">Reference proteome</keyword>
<keyword evidence="1" id="KW-0805">Transcription regulation</keyword>
<dbReference type="SUPFAM" id="SSF52540">
    <property type="entry name" value="P-loop containing nucleoside triphosphate hydrolases"/>
    <property type="match status" value="1"/>
</dbReference>
<feature type="region of interest" description="Disordered" evidence="4">
    <location>
        <begin position="1"/>
        <end position="21"/>
    </location>
</feature>
<dbReference type="GO" id="GO:0006355">
    <property type="term" value="P:regulation of DNA-templated transcription"/>
    <property type="evidence" value="ECO:0007669"/>
    <property type="project" value="InterPro"/>
</dbReference>
<dbReference type="InterPro" id="IPR000792">
    <property type="entry name" value="Tscrpt_reg_LuxR_C"/>
</dbReference>
<protein>
    <submittedName>
        <fullName evidence="6">ATPase family protein associated with various cellular activities (AAA)</fullName>
    </submittedName>
</protein>
<dbReference type="EMBL" id="PGFB01000005">
    <property type="protein sequence ID" value="PJJ55633.1"/>
    <property type="molecule type" value="Genomic_DNA"/>
</dbReference>
<evidence type="ECO:0000259" key="5">
    <source>
        <dbReference type="PROSITE" id="PS50043"/>
    </source>
</evidence>
<keyword evidence="2" id="KW-0238">DNA-binding</keyword>
<reference evidence="6 7" key="1">
    <citation type="submission" date="2017-11" db="EMBL/GenBank/DDBJ databases">
        <title>Genomic Encyclopedia of Archaeal and Bacterial Type Strains, Phase II (KMG-II): From Individual Species to Whole Genera.</title>
        <authorList>
            <person name="Goeker M."/>
        </authorList>
    </citation>
    <scope>NUCLEOTIDE SEQUENCE [LARGE SCALE GENOMIC DNA]</scope>
    <source>
        <strain evidence="6 7">DSM 25625</strain>
    </source>
</reference>
<name>A0A2M9BCH1_9MICO</name>
<dbReference type="CDD" id="cd00009">
    <property type="entry name" value="AAA"/>
    <property type="match status" value="1"/>
</dbReference>
<sequence length="911" mass="96515">MSMDDTATRWQNKGSPLLNTPGRDAGGLAALLLEGTSVMLCGRPGMGKTFVAEAICHQLEAQGLHPLRLRATALLSAEPFGTLAACLDPRVSGLAGDGRFEAREFLDRCARHPGNGPLVLFIDEAHHLDPQSADLLARLCWDGRARLLMTCERPLERTPHLDRATMSTLDGLWLEGIARRVDFEPLDLAASIEFIDVIAAGRPLDAVTRQTIGLYGRGLPLLLRELTLDALNLGDDTRPSTAPHSARALELARYSLDGLPADALAGLALLGRADGIRFARASNVVGAHCLDILIGMRLATVSSPAREVVHVDSLLADAAVQLTPHELLEALEDGLVNALVTDDPELRDIHPGEASIIANACLDPARRSALTGITPTTLARVLLMAAHRANNRGLPDLALRYSEAAAALEPSVYAAVETSRAHLSVGRPNAALSALTAATARFRSPGNTVALLRWAASLKPRLGHTADAPAAEPAAVAARAPVDRATVDELAYQRLSDATEQMEWPRAIGAGTAQLRDPSLTLGQRMRGASLAAFSLTVTGSASRAVELVDEAWALFLDGSSDISTRSPKDEAVAQLVATALQIEFLSGARAEALYRAPGVLALSVDATRDTGALANLNYICGLQALIRGEIPAAAREFRAADLRMRRMGLVSWRPLVIAAHAMCLALLGETDAATARIAEARAVAPSPAAWNSVVIDLAEIHVTGARFGPTAASEQAWQIAEAARPQAMLLGAHAVMAGYAYSDAHSRHGVTLRDAADGVDVPLLAAFARIADAEAQGDGAALDDCVDDFERSGRLREAHFAAGKAELVHRRNADSVLSRLSAKRARGFAEACGLPVDATGPVTPAGHLRLTGREREIAILAAQGKSNGDIARELFLSVRTVESHLYQARTKLGRAPRESLGRILEVESFA</sequence>
<evidence type="ECO:0000256" key="4">
    <source>
        <dbReference type="SAM" id="MobiDB-lite"/>
    </source>
</evidence>
<comment type="caution">
    <text evidence="6">The sequence shown here is derived from an EMBL/GenBank/DDBJ whole genome shotgun (WGS) entry which is preliminary data.</text>
</comment>
<dbReference type="PANTHER" id="PTHR44688">
    <property type="entry name" value="DNA-BINDING TRANSCRIPTIONAL ACTIVATOR DEVR_DOSR"/>
    <property type="match status" value="1"/>
</dbReference>
<dbReference type="SMART" id="SM00382">
    <property type="entry name" value="AAA"/>
    <property type="match status" value="1"/>
</dbReference>
<dbReference type="InterPro" id="IPR036388">
    <property type="entry name" value="WH-like_DNA-bd_sf"/>
</dbReference>
<dbReference type="SUPFAM" id="SSF46894">
    <property type="entry name" value="C-terminal effector domain of the bipartite response regulators"/>
    <property type="match status" value="1"/>
</dbReference>
<dbReference type="PRINTS" id="PR00038">
    <property type="entry name" value="HTHLUXR"/>
</dbReference>
<accession>A0A2M9BCH1</accession>
<dbReference type="Proteomes" id="UP000230161">
    <property type="component" value="Unassembled WGS sequence"/>
</dbReference>